<name>A0A074XHE9_AURPU</name>
<evidence type="ECO:0000259" key="1">
    <source>
        <dbReference type="Pfam" id="PF23155"/>
    </source>
</evidence>
<gene>
    <name evidence="2" type="ORF">M438DRAFT_345135</name>
</gene>
<evidence type="ECO:0000313" key="2">
    <source>
        <dbReference type="EMBL" id="KEQ84920.1"/>
    </source>
</evidence>
<dbReference type="EMBL" id="KL584981">
    <property type="protein sequence ID" value="KEQ84920.1"/>
    <property type="molecule type" value="Genomic_DNA"/>
</dbReference>
<feature type="domain" description="DUF7053" evidence="1">
    <location>
        <begin position="94"/>
        <end position="238"/>
    </location>
</feature>
<dbReference type="AlphaFoldDB" id="A0A074XHE9"/>
<organism evidence="2 3">
    <name type="scientific">Aureobasidium pullulans EXF-150</name>
    <dbReference type="NCBI Taxonomy" id="1043002"/>
    <lineage>
        <taxon>Eukaryota</taxon>
        <taxon>Fungi</taxon>
        <taxon>Dikarya</taxon>
        <taxon>Ascomycota</taxon>
        <taxon>Pezizomycotina</taxon>
        <taxon>Dothideomycetes</taxon>
        <taxon>Dothideomycetidae</taxon>
        <taxon>Dothideales</taxon>
        <taxon>Saccotheciaceae</taxon>
        <taxon>Aureobasidium</taxon>
    </lineage>
</organism>
<dbReference type="PANTHER" id="PTHR38117:SF1">
    <property type="entry name" value="DUF3074 DOMAIN-CONTAINING PROTEIN"/>
    <property type="match status" value="1"/>
</dbReference>
<keyword evidence="3" id="KW-1185">Reference proteome</keyword>
<reference evidence="2 3" key="1">
    <citation type="journal article" date="2014" name="BMC Genomics">
        <title>Genome sequencing of four Aureobasidium pullulans varieties: biotechnological potential, stress tolerance, and description of new species.</title>
        <authorList>
            <person name="Gostin Ar C."/>
            <person name="Ohm R.A."/>
            <person name="Kogej T."/>
            <person name="Sonjak S."/>
            <person name="Turk M."/>
            <person name="Zajc J."/>
            <person name="Zalar P."/>
            <person name="Grube M."/>
            <person name="Sun H."/>
            <person name="Han J."/>
            <person name="Sharma A."/>
            <person name="Chiniquy J."/>
            <person name="Ngan C.Y."/>
            <person name="Lipzen A."/>
            <person name="Barry K."/>
            <person name="Grigoriev I.V."/>
            <person name="Gunde-Cimerman N."/>
        </authorList>
    </citation>
    <scope>NUCLEOTIDE SEQUENCE [LARGE SCALE GENOMIC DNA]</scope>
    <source>
        <strain evidence="2 3">EXF-150</strain>
    </source>
</reference>
<dbReference type="OrthoDB" id="3838383at2759"/>
<accession>A0A074XHE9</accession>
<dbReference type="RefSeq" id="XP_029761107.1">
    <property type="nucleotide sequence ID" value="XM_029905379.1"/>
</dbReference>
<evidence type="ECO:0000313" key="3">
    <source>
        <dbReference type="Proteomes" id="UP000030706"/>
    </source>
</evidence>
<dbReference type="Proteomes" id="UP000030706">
    <property type="component" value="Unassembled WGS sequence"/>
</dbReference>
<dbReference type="GeneID" id="40747685"/>
<proteinExistence type="predicted"/>
<dbReference type="Pfam" id="PF23155">
    <property type="entry name" value="DUF7053"/>
    <property type="match status" value="1"/>
</dbReference>
<protein>
    <recommendedName>
        <fullName evidence="1">DUF7053 domain-containing protein</fullName>
    </recommendedName>
</protein>
<sequence>MARSEVSATPSAFHFDSDVSHYLVAVITNWSKDDMLKSSPFVQFFIHLIFYTAWSSIPSSPKAEPNFTQLSSRDTKKHRHTRYNNIEMFDSSFSYSSEQPLSRNASDSVAIKLMHDIDVIMHLNPDCKGIKLVSDPSANPQEYKIEDSLAFVPKKLWSGGVWYTAFFKPVDDGCDITIQAPGGFTSTNKWRLVKKADGQRFISITSDAKCSKTFAYFVKKFLESQHGQLQRSFNERVEATARPGTLRRRSSVPRSFRAVSRGQDMVAA</sequence>
<dbReference type="InterPro" id="IPR055481">
    <property type="entry name" value="DUF7053"/>
</dbReference>
<dbReference type="HOGENOM" id="CLU_090697_0_0_1"/>
<dbReference type="PANTHER" id="PTHR38117">
    <property type="entry name" value="NACHT AND WD40 DOMAIN PROTEIN"/>
    <property type="match status" value="1"/>
</dbReference>